<dbReference type="InterPro" id="IPR054834">
    <property type="entry name" value="SAMP1_3"/>
</dbReference>
<evidence type="ECO:0000313" key="2">
    <source>
        <dbReference type="Proteomes" id="UP000199170"/>
    </source>
</evidence>
<dbReference type="PANTHER" id="PTHR38031">
    <property type="entry name" value="SULFUR CARRIER PROTEIN SLR0821-RELATED"/>
    <property type="match status" value="1"/>
</dbReference>
<dbReference type="Proteomes" id="UP000199170">
    <property type="component" value="Unassembled WGS sequence"/>
</dbReference>
<dbReference type="InterPro" id="IPR052045">
    <property type="entry name" value="Sulfur_Carrier/Prot_Modifier"/>
</dbReference>
<dbReference type="RefSeq" id="WP_089765327.1">
    <property type="nucleotide sequence ID" value="NZ_FNPB01000002.1"/>
</dbReference>
<dbReference type="PANTHER" id="PTHR38031:SF1">
    <property type="entry name" value="SULFUR CARRIER PROTEIN CYSO"/>
    <property type="match status" value="1"/>
</dbReference>
<dbReference type="SUPFAM" id="SSF54285">
    <property type="entry name" value="MoaD/ThiS"/>
    <property type="match status" value="1"/>
</dbReference>
<sequence length="91" mass="9762">MELECAFFGPFREPVGTKTVVVDTDAETVGDLLVELEDRYPGLEGRLRDGEELAGEVVVTLNGSHVQHEDGFETPLSAGDVIRVSPAVYGG</sequence>
<protein>
    <submittedName>
        <fullName evidence="1">Molybdopterin synthase sulfur carrier subunit</fullName>
    </submittedName>
</protein>
<dbReference type="NCBIfam" id="TIGR01687">
    <property type="entry name" value="moaD_arch"/>
    <property type="match status" value="1"/>
</dbReference>
<keyword evidence="2" id="KW-1185">Reference proteome</keyword>
<dbReference type="InterPro" id="IPR003749">
    <property type="entry name" value="ThiS/MoaD-like"/>
</dbReference>
<dbReference type="InterPro" id="IPR012675">
    <property type="entry name" value="Beta-grasp_dom_sf"/>
</dbReference>
<organism evidence="1 2">
    <name type="scientific">Halobellus clavatus</name>
    <dbReference type="NCBI Taxonomy" id="660517"/>
    <lineage>
        <taxon>Archaea</taxon>
        <taxon>Methanobacteriati</taxon>
        <taxon>Methanobacteriota</taxon>
        <taxon>Stenosarchaea group</taxon>
        <taxon>Halobacteria</taxon>
        <taxon>Halobacteriales</taxon>
        <taxon>Haloferacaceae</taxon>
        <taxon>Halobellus</taxon>
    </lineage>
</organism>
<proteinExistence type="predicted"/>
<dbReference type="OrthoDB" id="134663at2157"/>
<dbReference type="NCBIfam" id="NF041918">
    <property type="entry name" value="SAMP1"/>
    <property type="match status" value="1"/>
</dbReference>
<dbReference type="EMBL" id="FNPB01000002">
    <property type="protein sequence ID" value="SDX73134.1"/>
    <property type="molecule type" value="Genomic_DNA"/>
</dbReference>
<dbReference type="Pfam" id="PF02597">
    <property type="entry name" value="ThiS"/>
    <property type="match status" value="1"/>
</dbReference>
<accession>A0A1H3E5D7</accession>
<gene>
    <name evidence="1" type="ORF">SAMN04487946_10218</name>
</gene>
<dbReference type="Gene3D" id="3.10.20.30">
    <property type="match status" value="1"/>
</dbReference>
<dbReference type="InterPro" id="IPR010038">
    <property type="entry name" value="MoaD_arc-typ"/>
</dbReference>
<reference evidence="2" key="1">
    <citation type="submission" date="2016-10" db="EMBL/GenBank/DDBJ databases">
        <authorList>
            <person name="Varghese N."/>
            <person name="Submissions S."/>
        </authorList>
    </citation>
    <scope>NUCLEOTIDE SEQUENCE [LARGE SCALE GENOMIC DNA]</scope>
    <source>
        <strain evidence="2">CGMCC 1.10118</strain>
    </source>
</reference>
<evidence type="ECO:0000313" key="1">
    <source>
        <dbReference type="EMBL" id="SDX73134.1"/>
    </source>
</evidence>
<dbReference type="AlphaFoldDB" id="A0A1H3E5D7"/>
<name>A0A1H3E5D7_9EURY</name>
<dbReference type="InterPro" id="IPR016155">
    <property type="entry name" value="Mopterin_synth/thiamin_S_b"/>
</dbReference>
<dbReference type="STRING" id="660517.SAMN04487946_10218"/>